<keyword evidence="3" id="KW-1003">Cell membrane</keyword>
<dbReference type="PANTHER" id="PTHR43744:SF3">
    <property type="entry name" value="LACTOSE TRANSPORT SYSTEM PERMEASE PROTEIN LACG"/>
    <property type="match status" value="1"/>
</dbReference>
<reference evidence="9 10" key="1">
    <citation type="journal article" date="2024" name="Front. Microbiol.">
        <title>Novel thermophilic genera Geochorda gen. nov. and Carboxydochorda gen. nov. from the deep terrestrial subsurface reveal the ecophysiological diversity in the class Limnochordia.</title>
        <authorList>
            <person name="Karnachuk O.V."/>
            <person name="Lukina A.P."/>
            <person name="Avakyan M.R."/>
            <person name="Kadnikov V.V."/>
            <person name="Begmatov S."/>
            <person name="Beletsky A.V."/>
            <person name="Vlasova K.G."/>
            <person name="Novikov A.A."/>
            <person name="Shcherbakova V.A."/>
            <person name="Mardanov A.V."/>
            <person name="Ravin N.V."/>
        </authorList>
    </citation>
    <scope>NUCLEOTIDE SEQUENCE [LARGE SCALE GENOMIC DNA]</scope>
    <source>
        <strain evidence="9 10">L945</strain>
    </source>
</reference>
<keyword evidence="10" id="KW-1185">Reference proteome</keyword>
<comment type="similarity">
    <text evidence="7">Belongs to the binding-protein-dependent transport system permease family.</text>
</comment>
<feature type="transmembrane region" description="Helical" evidence="7">
    <location>
        <begin position="137"/>
        <end position="159"/>
    </location>
</feature>
<comment type="subcellular location">
    <subcellularLocation>
        <location evidence="1 7">Cell membrane</location>
        <topology evidence="1 7">Multi-pass membrane protein</topology>
    </subcellularLocation>
</comment>
<feature type="domain" description="ABC transmembrane type-1" evidence="8">
    <location>
        <begin position="102"/>
        <end position="295"/>
    </location>
</feature>
<feature type="transmembrane region" description="Helical" evidence="7">
    <location>
        <begin position="276"/>
        <end position="295"/>
    </location>
</feature>
<dbReference type="EMBL" id="CP141615">
    <property type="protein sequence ID" value="WRP17591.1"/>
    <property type="molecule type" value="Genomic_DNA"/>
</dbReference>
<protein>
    <submittedName>
        <fullName evidence="9">Carbohydrate ABC transporter permease</fullName>
    </submittedName>
</protein>
<name>A0ABZ1BXQ8_9FIRM</name>
<feature type="transmembrane region" description="Helical" evidence="7">
    <location>
        <begin position="101"/>
        <end position="125"/>
    </location>
</feature>
<keyword evidence="5 7" id="KW-1133">Transmembrane helix</keyword>
<dbReference type="CDD" id="cd06261">
    <property type="entry name" value="TM_PBP2"/>
    <property type="match status" value="1"/>
</dbReference>
<feature type="transmembrane region" description="Helical" evidence="7">
    <location>
        <begin position="41"/>
        <end position="63"/>
    </location>
</feature>
<dbReference type="SUPFAM" id="SSF161098">
    <property type="entry name" value="MetI-like"/>
    <property type="match status" value="1"/>
</dbReference>
<dbReference type="Proteomes" id="UP001332192">
    <property type="component" value="Chromosome"/>
</dbReference>
<evidence type="ECO:0000256" key="6">
    <source>
        <dbReference type="ARBA" id="ARBA00023136"/>
    </source>
</evidence>
<keyword evidence="2 7" id="KW-0813">Transport</keyword>
<dbReference type="InterPro" id="IPR000515">
    <property type="entry name" value="MetI-like"/>
</dbReference>
<evidence type="ECO:0000256" key="7">
    <source>
        <dbReference type="RuleBase" id="RU363032"/>
    </source>
</evidence>
<feature type="transmembrane region" description="Helical" evidence="7">
    <location>
        <begin position="171"/>
        <end position="191"/>
    </location>
</feature>
<evidence type="ECO:0000256" key="4">
    <source>
        <dbReference type="ARBA" id="ARBA00022692"/>
    </source>
</evidence>
<sequence length="309" mass="32843">MRGDGPAAQGRAGAAAAAMGAARATTRASLVARGMRHAEALLVYVVLVAVAITTIYPFVWTVVTSFESTGAVFQFPPPLWPRQPTLRNYRTVVETVPLLRYLLNSVVITAGGVLGSLVVAALAGYPLAKLRFAGRNLVFGAIVATLILPNEAGLIVNYITTIKLGLLHTGAGQYAAVVLPSLASTVGIFLMRQAYLAVPDELLEAARVDGATELGIWWRIMVPLAAPSVAAFAILQFVAFWNSFLWPIIVLTDKSYYPLASGLLDLQGQFATNTRAIASGTVIAMVPILAVFVAGQRFFMRGLEGAVKQ</sequence>
<dbReference type="Pfam" id="PF00528">
    <property type="entry name" value="BPD_transp_1"/>
    <property type="match status" value="1"/>
</dbReference>
<keyword evidence="4 7" id="KW-0812">Transmembrane</keyword>
<gene>
    <name evidence="9" type="ORF">U7230_00805</name>
</gene>
<evidence type="ECO:0000259" key="8">
    <source>
        <dbReference type="PROSITE" id="PS50928"/>
    </source>
</evidence>
<proteinExistence type="inferred from homology"/>
<organism evidence="9 10">
    <name type="scientific">Carboxydichorda subterranea</name>
    <dbReference type="NCBI Taxonomy" id="3109565"/>
    <lineage>
        <taxon>Bacteria</taxon>
        <taxon>Bacillati</taxon>
        <taxon>Bacillota</taxon>
        <taxon>Limnochordia</taxon>
        <taxon>Limnochordales</taxon>
        <taxon>Geochordaceae</taxon>
        <taxon>Carboxydichorda</taxon>
    </lineage>
</organism>
<evidence type="ECO:0000256" key="5">
    <source>
        <dbReference type="ARBA" id="ARBA00022989"/>
    </source>
</evidence>
<evidence type="ECO:0000256" key="3">
    <source>
        <dbReference type="ARBA" id="ARBA00022475"/>
    </source>
</evidence>
<dbReference type="PROSITE" id="PS50928">
    <property type="entry name" value="ABC_TM1"/>
    <property type="match status" value="1"/>
</dbReference>
<dbReference type="PANTHER" id="PTHR43744">
    <property type="entry name" value="ABC TRANSPORTER PERMEASE PROTEIN MG189-RELATED-RELATED"/>
    <property type="match status" value="1"/>
</dbReference>
<feature type="transmembrane region" description="Helical" evidence="7">
    <location>
        <begin position="229"/>
        <end position="249"/>
    </location>
</feature>
<keyword evidence="6 7" id="KW-0472">Membrane</keyword>
<evidence type="ECO:0000313" key="10">
    <source>
        <dbReference type="Proteomes" id="UP001332192"/>
    </source>
</evidence>
<dbReference type="InterPro" id="IPR035906">
    <property type="entry name" value="MetI-like_sf"/>
</dbReference>
<accession>A0ABZ1BXQ8</accession>
<dbReference type="Gene3D" id="1.10.3720.10">
    <property type="entry name" value="MetI-like"/>
    <property type="match status" value="1"/>
</dbReference>
<evidence type="ECO:0000313" key="9">
    <source>
        <dbReference type="EMBL" id="WRP17591.1"/>
    </source>
</evidence>
<evidence type="ECO:0000256" key="2">
    <source>
        <dbReference type="ARBA" id="ARBA00022448"/>
    </source>
</evidence>
<evidence type="ECO:0000256" key="1">
    <source>
        <dbReference type="ARBA" id="ARBA00004651"/>
    </source>
</evidence>
<dbReference type="RefSeq" id="WP_324716861.1">
    <property type="nucleotide sequence ID" value="NZ_CP141615.1"/>
</dbReference>